<evidence type="ECO:0000313" key="1">
    <source>
        <dbReference type="EMBL" id="MBO1916244.1"/>
    </source>
</evidence>
<dbReference type="Proteomes" id="UP000664477">
    <property type="component" value="Unassembled WGS sequence"/>
</dbReference>
<evidence type="ECO:0000313" key="2">
    <source>
        <dbReference type="Proteomes" id="UP000664477"/>
    </source>
</evidence>
<reference evidence="1" key="1">
    <citation type="submission" date="2021-03" db="EMBL/GenBank/DDBJ databases">
        <title>Molecular epidemiology and mechanisms of colistin and carbapenem resistance in Enterobacteriaceae from clinical isolates, the environment and porcine samples in Pretoria, South Africa.</title>
        <authorList>
            <person name="Bogoshi D."/>
            <person name="Mbelle N.M."/>
            <person name="Naidoo V."/>
            <person name="Osei Sekyere J."/>
        </authorList>
    </citation>
    <scope>NUCLEOTIDE SEQUENCE</scope>
    <source>
        <strain evidence="1">C052</strain>
    </source>
</reference>
<proteinExistence type="predicted"/>
<protein>
    <submittedName>
        <fullName evidence="1">Uncharacterized protein</fullName>
    </submittedName>
</protein>
<organism evidence="1 2">
    <name type="scientific">Providencia rettgeri</name>
    <dbReference type="NCBI Taxonomy" id="587"/>
    <lineage>
        <taxon>Bacteria</taxon>
        <taxon>Pseudomonadati</taxon>
        <taxon>Pseudomonadota</taxon>
        <taxon>Gammaproteobacteria</taxon>
        <taxon>Enterobacterales</taxon>
        <taxon>Morganellaceae</taxon>
        <taxon>Providencia</taxon>
    </lineage>
</organism>
<name>A0A939NAU5_PRORE</name>
<dbReference type="AlphaFoldDB" id="A0A939NAU5"/>
<dbReference type="EMBL" id="JAGETQ010000054">
    <property type="protein sequence ID" value="MBO1916244.1"/>
    <property type="molecule type" value="Genomic_DNA"/>
</dbReference>
<sequence>MIYGNNKVERLSPQEMRDIMLANAKVLMSDRFRTTAPEVTGQKKKVISTLQK</sequence>
<accession>A0A939NAU5</accession>
<comment type="caution">
    <text evidence="1">The sequence shown here is derived from an EMBL/GenBank/DDBJ whole genome shotgun (WGS) entry which is preliminary data.</text>
</comment>
<gene>
    <name evidence="1" type="ORF">J4727_11055</name>
</gene>